<reference evidence="10" key="1">
    <citation type="submission" date="2013-02" db="EMBL/GenBank/DDBJ databases">
        <authorList>
            <person name="Cross G.A.M."/>
            <person name="Kim H.-S."/>
            <person name="Wickstead B."/>
        </authorList>
    </citation>
    <scope>NUCLEOTIDE SEQUENCE</scope>
    <source>
        <strain evidence="10">Lister 427</strain>
    </source>
</reference>
<proteinExistence type="predicted"/>
<keyword evidence="8" id="KW-0449">Lipoprotein</keyword>
<evidence type="ECO:0000256" key="2">
    <source>
        <dbReference type="ARBA" id="ARBA00004609"/>
    </source>
</evidence>
<dbReference type="EMBL" id="KC613036">
    <property type="protein sequence ID" value="AGH60467.1"/>
    <property type="molecule type" value="Genomic_DNA"/>
</dbReference>
<evidence type="ECO:0000256" key="7">
    <source>
        <dbReference type="ARBA" id="ARBA00023180"/>
    </source>
</evidence>
<reference evidence="10" key="2">
    <citation type="journal article" date="2014" name="Mol. Biochem. Parasitol.">
        <title>Capturing the variant surface glycoprotein repertoire (the VSGnome) of Trypanosoma brucei Lister 427.</title>
        <authorList>
            <person name="Cross G.A."/>
            <person name="Kim H.S."/>
            <person name="Wickstead B."/>
        </authorList>
    </citation>
    <scope>NUCLEOTIDE SEQUENCE</scope>
    <source>
        <strain evidence="10">Lister 427</strain>
    </source>
</reference>
<organism evidence="10">
    <name type="scientific">Trypanosoma brucei</name>
    <dbReference type="NCBI Taxonomy" id="5691"/>
    <lineage>
        <taxon>Eukaryota</taxon>
        <taxon>Discoba</taxon>
        <taxon>Euglenozoa</taxon>
        <taxon>Kinetoplastea</taxon>
        <taxon>Metakinetoplastina</taxon>
        <taxon>Trypanosomatida</taxon>
        <taxon>Trypanosomatidae</taxon>
        <taxon>Trypanosoma</taxon>
    </lineage>
</organism>
<dbReference type="VEuPathDB" id="TriTrypDB:Tb427_000554400"/>
<dbReference type="AlphaFoldDB" id="M4T0E2"/>
<evidence type="ECO:0000313" key="10">
    <source>
        <dbReference type="EMBL" id="AGH60467.1"/>
    </source>
</evidence>
<dbReference type="VEuPathDB" id="TriTrypDB:Tbg972.9.570"/>
<evidence type="ECO:0000256" key="3">
    <source>
        <dbReference type="ARBA" id="ARBA00022475"/>
    </source>
</evidence>
<comment type="function">
    <text evidence="1">VSG forms a coat on the surface of the parasite. The trypanosome evades the immune response of the host by expressing a series of antigenically distinct VSGs from an estimated 1000 VSG genes.</text>
</comment>
<evidence type="ECO:0000256" key="8">
    <source>
        <dbReference type="ARBA" id="ARBA00023288"/>
    </source>
</evidence>
<evidence type="ECO:0000256" key="5">
    <source>
        <dbReference type="ARBA" id="ARBA00022729"/>
    </source>
</evidence>
<name>M4T0E2_9TRYP</name>
<evidence type="ECO:0000256" key="6">
    <source>
        <dbReference type="ARBA" id="ARBA00023136"/>
    </source>
</evidence>
<dbReference type="GO" id="GO:0005886">
    <property type="term" value="C:plasma membrane"/>
    <property type="evidence" value="ECO:0007669"/>
    <property type="project" value="UniProtKB-SubCell"/>
</dbReference>
<feature type="domain" description="Trypanosome variant surface glycoprotein B-type N-terminal" evidence="9">
    <location>
        <begin position="6"/>
        <end position="318"/>
    </location>
</feature>
<keyword evidence="3" id="KW-1003">Cell membrane</keyword>
<evidence type="ECO:0000256" key="1">
    <source>
        <dbReference type="ARBA" id="ARBA00002523"/>
    </source>
</evidence>
<evidence type="ECO:0000259" key="9">
    <source>
        <dbReference type="Pfam" id="PF13206"/>
    </source>
</evidence>
<dbReference type="InterPro" id="IPR025932">
    <property type="entry name" value="Trypano_VSG_B_N_dom"/>
</dbReference>
<dbReference type="VEuPathDB" id="TriTrypDB:Tb1125.Tb09.v4.0030"/>
<keyword evidence="4" id="KW-0336">GPI-anchor</keyword>
<dbReference type="GO" id="GO:0098552">
    <property type="term" value="C:side of membrane"/>
    <property type="evidence" value="ECO:0007669"/>
    <property type="project" value="UniProtKB-KW"/>
</dbReference>
<protein>
    <submittedName>
        <fullName evidence="10">Variant surface glycoprotein 1541</fullName>
    </submittedName>
</protein>
<sequence length="369" mass="39544">MSALPKLETTAAALAALEVLNMALAESQWCAKYPNKVKADMGEKAACQEQTNQSQCEAEFKKWPHLNIQATTKETTSPESRIPTGLLNTPAASAVRLTVQALIAEATALQEEFNTQHKPNLENLEAQIRSDLNTAAYNSPTLDDSASKRCKITKTGNTEDLCALPAVGEALCATVTCVCSKFGAAQNTDVCGTGATPQLTANDATSHKTGYDTIHSVCTNYPPEKLTEELIKSKIAALKGMFKTTGNGGAMAMVLGSITGTHHCRNIENTACADFTKSSPFKNGDTPEAIAWEVNLRQAAAELKKADETANIQKKTNAFLSSYTKRAEAIIKRLLLEKPPASESHPAVAQQQHCNIHTTNTTCTANNCK</sequence>
<evidence type="ECO:0000256" key="4">
    <source>
        <dbReference type="ARBA" id="ARBA00022622"/>
    </source>
</evidence>
<comment type="subcellular location">
    <subcellularLocation>
        <location evidence="2">Cell membrane</location>
        <topology evidence="2">Lipid-anchor</topology>
        <topology evidence="2">GPI-anchor</topology>
    </subcellularLocation>
</comment>
<keyword evidence="5" id="KW-0732">Signal</keyword>
<dbReference type="Pfam" id="PF13206">
    <property type="entry name" value="VSG_B"/>
    <property type="match status" value="1"/>
</dbReference>
<accession>M4T0E2</accession>
<dbReference type="VEuPathDB" id="TriTrypDB:Tb11.v5.0933"/>
<keyword evidence="6" id="KW-0472">Membrane</keyword>
<keyword evidence="7" id="KW-0325">Glycoprotein</keyword>